<evidence type="ECO:0000259" key="10">
    <source>
        <dbReference type="Pfam" id="PF21222"/>
    </source>
</evidence>
<feature type="chain" id="PRO_5009307604" evidence="9">
    <location>
        <begin position="18"/>
        <end position="235"/>
    </location>
</feature>
<feature type="domain" description="Lysosome-associated membrane glycoprotein 2-like transmembrane" evidence="10">
    <location>
        <begin position="201"/>
        <end position="232"/>
    </location>
</feature>
<comment type="similarity">
    <text evidence="7">Belongs to the LAMP family.</text>
</comment>
<evidence type="ECO:0000256" key="5">
    <source>
        <dbReference type="ARBA" id="ARBA00023136"/>
    </source>
</evidence>
<keyword evidence="5 7" id="KW-0472">Membrane</keyword>
<evidence type="ECO:0000313" key="11">
    <source>
        <dbReference type="Proteomes" id="UP000095282"/>
    </source>
</evidence>
<dbReference type="PANTHER" id="PTHR11506">
    <property type="entry name" value="LYSOSOME-ASSOCIATED MEMBRANE GLYCOPROTEIN"/>
    <property type="match status" value="1"/>
</dbReference>
<evidence type="ECO:0000256" key="6">
    <source>
        <dbReference type="ARBA" id="ARBA00023180"/>
    </source>
</evidence>
<dbReference type="PRINTS" id="PR00336">
    <property type="entry name" value="LYSASSOCTDMP"/>
</dbReference>
<dbReference type="eggNOG" id="KOG4818">
    <property type="taxonomic scope" value="Eukaryota"/>
</dbReference>
<feature type="signal peptide" evidence="9">
    <location>
        <begin position="1"/>
        <end position="17"/>
    </location>
</feature>
<dbReference type="Pfam" id="PF21222">
    <property type="entry name" value="Lamp2_2nd"/>
    <property type="match status" value="1"/>
</dbReference>
<evidence type="ECO:0000256" key="3">
    <source>
        <dbReference type="ARBA" id="ARBA00022729"/>
    </source>
</evidence>
<keyword evidence="11" id="KW-1185">Reference proteome</keyword>
<organism evidence="11 12">
    <name type="scientific">Caenorhabditis tropicalis</name>
    <dbReference type="NCBI Taxonomy" id="1561998"/>
    <lineage>
        <taxon>Eukaryota</taxon>
        <taxon>Metazoa</taxon>
        <taxon>Ecdysozoa</taxon>
        <taxon>Nematoda</taxon>
        <taxon>Chromadorea</taxon>
        <taxon>Rhabditida</taxon>
        <taxon>Rhabditina</taxon>
        <taxon>Rhabditomorpha</taxon>
        <taxon>Rhabditoidea</taxon>
        <taxon>Rhabditidae</taxon>
        <taxon>Peloderinae</taxon>
        <taxon>Caenorhabditis</taxon>
    </lineage>
</organism>
<proteinExistence type="inferred from homology"/>
<comment type="subcellular location">
    <subcellularLocation>
        <location evidence="1">Cell membrane</location>
        <topology evidence="1">Single-pass type I membrane protein</topology>
    </subcellularLocation>
    <subcellularLocation>
        <location evidence="7">Membrane</location>
        <topology evidence="7">Single-pass type I membrane protein</topology>
    </subcellularLocation>
</comment>
<dbReference type="PROSITE" id="PS51407">
    <property type="entry name" value="LAMP_3"/>
    <property type="match status" value="1"/>
</dbReference>
<evidence type="ECO:0000256" key="9">
    <source>
        <dbReference type="SAM" id="SignalP"/>
    </source>
</evidence>
<dbReference type="Gene3D" id="2.40.160.110">
    <property type="match status" value="1"/>
</dbReference>
<keyword evidence="2 7" id="KW-0812">Transmembrane</keyword>
<evidence type="ECO:0000256" key="4">
    <source>
        <dbReference type="ARBA" id="ARBA00022989"/>
    </source>
</evidence>
<evidence type="ECO:0000313" key="12">
    <source>
        <dbReference type="WBParaSite" id="Csp11.Scaffold626.g6447.t1"/>
    </source>
</evidence>
<dbReference type="PANTHER" id="PTHR11506:SF35">
    <property type="entry name" value="LYSOSOME-ASSOCIATED MEMBRANE GLYCOPROTEIN 5"/>
    <property type="match status" value="1"/>
</dbReference>
<evidence type="ECO:0000256" key="8">
    <source>
        <dbReference type="SAM" id="Phobius"/>
    </source>
</evidence>
<comment type="caution">
    <text evidence="7">Lacks conserved residue(s) required for the propagation of feature annotation.</text>
</comment>
<reference evidence="12" key="1">
    <citation type="submission" date="2016-11" db="UniProtKB">
        <authorList>
            <consortium name="WormBaseParasite"/>
        </authorList>
    </citation>
    <scope>IDENTIFICATION</scope>
</reference>
<evidence type="ECO:0000256" key="2">
    <source>
        <dbReference type="ARBA" id="ARBA00022692"/>
    </source>
</evidence>
<dbReference type="InterPro" id="IPR002000">
    <property type="entry name" value="Lysosome-assoc_membr_glycop"/>
</dbReference>
<accession>A0A1I7TJ62</accession>
<protein>
    <submittedName>
        <fullName evidence="12">Lysosome-associated membrane glycoprotein 1</fullName>
    </submittedName>
</protein>
<evidence type="ECO:0000256" key="1">
    <source>
        <dbReference type="ARBA" id="ARBA00004251"/>
    </source>
</evidence>
<keyword evidence="3 9" id="KW-0732">Signal</keyword>
<feature type="transmembrane region" description="Helical" evidence="8">
    <location>
        <begin position="200"/>
        <end position="222"/>
    </location>
</feature>
<dbReference type="GO" id="GO:0005765">
    <property type="term" value="C:lysosomal membrane"/>
    <property type="evidence" value="ECO:0007669"/>
    <property type="project" value="TreeGrafter"/>
</dbReference>
<sequence length="235" mass="25557">MSKTFVAFIALLAVASAEHFYVENNATGLACIILDGDFQFNLVFNDKNTTEKYTATINNTLSVDGDCNGVINNQSVQTLNIKFHPEGESARYPKEWELNIVFGSSSNEAFKIIDYTLQTQRTASIPYFGKFERDEKAAGDVTATETNAYKCSTAKLGLVGGATIDIKSANIIAFAQLNGTAFPSNQIYEVCYLDARTSDVVPIIVGACLAFLVIIVLVGYLIGRARAKRQGYASV</sequence>
<dbReference type="GO" id="GO:0005886">
    <property type="term" value="C:plasma membrane"/>
    <property type="evidence" value="ECO:0007669"/>
    <property type="project" value="TreeGrafter"/>
</dbReference>
<keyword evidence="4 8" id="KW-1133">Transmembrane helix</keyword>
<dbReference type="GO" id="GO:0031902">
    <property type="term" value="C:late endosome membrane"/>
    <property type="evidence" value="ECO:0007669"/>
    <property type="project" value="TreeGrafter"/>
</dbReference>
<name>A0A1I7TJ62_9PELO</name>
<dbReference type="STRING" id="1561998.A0A1I7TJ62"/>
<dbReference type="AlphaFoldDB" id="A0A1I7TJ62"/>
<evidence type="ECO:0000256" key="7">
    <source>
        <dbReference type="PROSITE-ProRule" id="PRU00740"/>
    </source>
</evidence>
<dbReference type="GO" id="GO:0072594">
    <property type="term" value="P:establishment of protein localization to organelle"/>
    <property type="evidence" value="ECO:0007669"/>
    <property type="project" value="TreeGrafter"/>
</dbReference>
<dbReference type="WBParaSite" id="Csp11.Scaffold626.g6447.t1">
    <property type="protein sequence ID" value="Csp11.Scaffold626.g6447.t1"/>
    <property type="gene ID" value="Csp11.Scaffold626.g6447"/>
</dbReference>
<dbReference type="Proteomes" id="UP000095282">
    <property type="component" value="Unplaced"/>
</dbReference>
<keyword evidence="6" id="KW-0325">Glycoprotein</keyword>
<dbReference type="InterPro" id="IPR048524">
    <property type="entry name" value="Lamp2-like_TM"/>
</dbReference>